<proteinExistence type="inferred from homology"/>
<dbReference type="OrthoDB" id="2129491at2759"/>
<organism evidence="5 6">
    <name type="scientific">Trypanosoma conorhini</name>
    <dbReference type="NCBI Taxonomy" id="83891"/>
    <lineage>
        <taxon>Eukaryota</taxon>
        <taxon>Discoba</taxon>
        <taxon>Euglenozoa</taxon>
        <taxon>Kinetoplastea</taxon>
        <taxon>Metakinetoplastina</taxon>
        <taxon>Trypanosomatida</taxon>
        <taxon>Trypanosomatidae</taxon>
        <taxon>Trypanosoma</taxon>
    </lineage>
</organism>
<evidence type="ECO:0000313" key="6">
    <source>
        <dbReference type="Proteomes" id="UP000284403"/>
    </source>
</evidence>
<evidence type="ECO:0000259" key="4">
    <source>
        <dbReference type="Pfam" id="PF22725"/>
    </source>
</evidence>
<comment type="similarity">
    <text evidence="1">Belongs to the Gfo/Idh/MocA family.</text>
</comment>
<dbReference type="SUPFAM" id="SSF55347">
    <property type="entry name" value="Glyceraldehyde-3-phosphate dehydrogenase-like, C-terminal domain"/>
    <property type="match status" value="1"/>
</dbReference>
<dbReference type="Proteomes" id="UP000284403">
    <property type="component" value="Unassembled WGS sequence"/>
</dbReference>
<gene>
    <name evidence="5" type="ORF">Tco025E_00174</name>
</gene>
<dbReference type="GO" id="GO:0000166">
    <property type="term" value="F:nucleotide binding"/>
    <property type="evidence" value="ECO:0007669"/>
    <property type="project" value="InterPro"/>
</dbReference>
<evidence type="ECO:0000256" key="2">
    <source>
        <dbReference type="SAM" id="MobiDB-lite"/>
    </source>
</evidence>
<dbReference type="PANTHER" id="PTHR46368:SF4">
    <property type="entry name" value="OS10G0403700 PROTEIN"/>
    <property type="match status" value="1"/>
</dbReference>
<dbReference type="AlphaFoldDB" id="A0A422QCA9"/>
<feature type="domain" description="GFO/IDH/MocA-like oxidoreductase" evidence="4">
    <location>
        <begin position="150"/>
        <end position="264"/>
    </location>
</feature>
<feature type="domain" description="Gfo/Idh/MocA-like oxidoreductase N-terminal" evidence="3">
    <location>
        <begin position="10"/>
        <end position="126"/>
    </location>
</feature>
<protein>
    <submittedName>
        <fullName evidence="5">Oxidoreductase-like protein</fullName>
    </submittedName>
</protein>
<dbReference type="InterPro" id="IPR055170">
    <property type="entry name" value="GFO_IDH_MocA-like_dom"/>
</dbReference>
<dbReference type="InterPro" id="IPR000683">
    <property type="entry name" value="Gfo/Idh/MocA-like_OxRdtase_N"/>
</dbReference>
<sequence>MTVVPKTRLRVGALGAAKVLRKTWVAVHEAGHELTAVGCRDKPRGEKCVEELHAAMPFASRPLVSDYESVVASPNVDVVYIAIPVTARHKWMLECAKQGKHVVGEKPTAVSSLELREWLQHFAAKRLLFVDGTMLSHSRRIQEVCRACREIGRLRRMEAHFAFMASEEFLRSDIRLDPAQEPMGALGDLGWYCVRYFLHLVDFALPDAVMGRVAQRSGAKHGISAFSGELLFTVAGEPVVGAFFCTFHAAHEQLVRIKGDDGIIVVHGAINPTDEAVPTFSVERTTFEGPTESPSFRREVETRRCDEDCTFQAVQLWRDVGLALMHIDPGEPPVVVPERSERWARMAWATQHVCDKLMESAQKSAEWAAVAPAEENNAIATTTTTTKPEASSTQKTAAPERAAALAQLKKQGMAVVEL</sequence>
<evidence type="ECO:0000313" key="5">
    <source>
        <dbReference type="EMBL" id="RNF27613.1"/>
    </source>
</evidence>
<dbReference type="GeneID" id="40313785"/>
<dbReference type="SUPFAM" id="SSF51735">
    <property type="entry name" value="NAD(P)-binding Rossmann-fold domains"/>
    <property type="match status" value="1"/>
</dbReference>
<dbReference type="Pfam" id="PF01408">
    <property type="entry name" value="GFO_IDH_MocA"/>
    <property type="match status" value="1"/>
</dbReference>
<dbReference type="InterPro" id="IPR036291">
    <property type="entry name" value="NAD(P)-bd_dom_sf"/>
</dbReference>
<evidence type="ECO:0000259" key="3">
    <source>
        <dbReference type="Pfam" id="PF01408"/>
    </source>
</evidence>
<dbReference type="Gene3D" id="3.30.360.10">
    <property type="entry name" value="Dihydrodipicolinate Reductase, domain 2"/>
    <property type="match status" value="1"/>
</dbReference>
<feature type="region of interest" description="Disordered" evidence="2">
    <location>
        <begin position="373"/>
        <end position="400"/>
    </location>
</feature>
<evidence type="ECO:0000256" key="1">
    <source>
        <dbReference type="ARBA" id="ARBA00010928"/>
    </source>
</evidence>
<dbReference type="PANTHER" id="PTHR46368">
    <property type="match status" value="1"/>
</dbReference>
<dbReference type="Pfam" id="PF22725">
    <property type="entry name" value="GFO_IDH_MocA_C3"/>
    <property type="match status" value="1"/>
</dbReference>
<dbReference type="EMBL" id="MKKU01000002">
    <property type="protein sequence ID" value="RNF27613.1"/>
    <property type="molecule type" value="Genomic_DNA"/>
</dbReference>
<accession>A0A422QCA9</accession>
<reference evidence="5 6" key="1">
    <citation type="journal article" date="2018" name="BMC Genomics">
        <title>Genomic comparison of Trypanosoma conorhini and Trypanosoma rangeli to Trypanosoma cruzi strains of high and low virulence.</title>
        <authorList>
            <person name="Bradwell K.R."/>
            <person name="Koparde V.N."/>
            <person name="Matveyev A.V."/>
            <person name="Serrano M.G."/>
            <person name="Alves J.M."/>
            <person name="Parikh H."/>
            <person name="Huang B."/>
            <person name="Lee V."/>
            <person name="Espinosa-Alvarez O."/>
            <person name="Ortiz P.A."/>
            <person name="Costa-Martins A.G."/>
            <person name="Teixeira M.M."/>
            <person name="Buck G.A."/>
        </authorList>
    </citation>
    <scope>NUCLEOTIDE SEQUENCE [LARGE SCALE GENOMIC DNA]</scope>
    <source>
        <strain evidence="5 6">025E</strain>
    </source>
</reference>
<dbReference type="Gene3D" id="3.40.50.720">
    <property type="entry name" value="NAD(P)-binding Rossmann-like Domain"/>
    <property type="match status" value="1"/>
</dbReference>
<feature type="compositionally biased region" description="Polar residues" evidence="2">
    <location>
        <begin position="387"/>
        <end position="396"/>
    </location>
</feature>
<name>A0A422QCA9_9TRYP</name>
<keyword evidence="6" id="KW-1185">Reference proteome</keyword>
<comment type="caution">
    <text evidence="5">The sequence shown here is derived from an EMBL/GenBank/DDBJ whole genome shotgun (WGS) entry which is preliminary data.</text>
</comment>
<dbReference type="RefSeq" id="XP_029232819.1">
    <property type="nucleotide sequence ID" value="XM_029367123.1"/>
</dbReference>